<dbReference type="GO" id="GO:0006011">
    <property type="term" value="P:UDP-alpha-D-glucose metabolic process"/>
    <property type="evidence" value="ECO:0007669"/>
    <property type="project" value="InterPro"/>
</dbReference>
<comment type="similarity">
    <text evidence="1">Belongs to the UDPGP type 1 family.</text>
</comment>
<name>A0A3B0V5Q0_9ZZZZ</name>
<dbReference type="PANTHER" id="PTHR43511">
    <property type="match status" value="1"/>
</dbReference>
<dbReference type="AlphaFoldDB" id="A0A3B0V5Q0"/>
<dbReference type="Pfam" id="PF01704">
    <property type="entry name" value="UDPGP"/>
    <property type="match status" value="1"/>
</dbReference>
<reference evidence="4" key="1">
    <citation type="submission" date="2018-06" db="EMBL/GenBank/DDBJ databases">
        <authorList>
            <person name="Zhirakovskaya E."/>
        </authorList>
    </citation>
    <scope>NUCLEOTIDE SEQUENCE</scope>
</reference>
<dbReference type="CDD" id="cd00897">
    <property type="entry name" value="UGPase_euk"/>
    <property type="match status" value="1"/>
</dbReference>
<sequence length="461" mass="51447">MISRFSFFKTRMEAAGLPSIFIETFAYYYEQLVAGETGYIPEAAILPVAQVPNVVQFPDYLVEMGRAVLPKTAVIKLNGGLGTSMGLKQAKSLLPVKEGYSFLDIIALQAQLSNVPLLLMNSFSTEADSMAALQKYSELHQELPQSFVQHKEPKVRKDNFLPAEWANNPSLEWCPPGHGDIYTALITSGTLPALLEKGYEYAFASNSDNLGAVIDLAILGYFAENRVPFMMEVADRTEMDKKGGHLAQRLDGQLILRESSQTPPEDTAVYQDITRHKYFNTNNLWFHLPTLYQQMRANNNHLALPMIRNSKTVDPRDPASTAVYQLETAIGSAIAAFRGAQAIRVPRSRFAPVKTTNDLLAVRSDAYTLTDDFRVVPTGDRRFRQLNVQLDGRFYKYVNDLDARFPHGSPSLKRCNSFEVEGDFCFGKDIVCQGDVCLRNETNAQIEIPDGTVLSGNHHCV</sequence>
<dbReference type="Gene3D" id="2.160.10.10">
    <property type="entry name" value="Hexapeptide repeat proteins"/>
    <property type="match status" value="1"/>
</dbReference>
<proteinExistence type="inferred from homology"/>
<dbReference type="EC" id="2.7.7.9" evidence="4"/>
<organism evidence="4">
    <name type="scientific">hydrothermal vent metagenome</name>
    <dbReference type="NCBI Taxonomy" id="652676"/>
    <lineage>
        <taxon>unclassified sequences</taxon>
        <taxon>metagenomes</taxon>
        <taxon>ecological metagenomes</taxon>
    </lineage>
</organism>
<dbReference type="EMBL" id="UOEU01000599">
    <property type="protein sequence ID" value="VAW35693.1"/>
    <property type="molecule type" value="Genomic_DNA"/>
</dbReference>
<gene>
    <name evidence="4" type="ORF">MNBD_CHLOROFLEXI01-392</name>
</gene>
<protein>
    <submittedName>
        <fullName evidence="4">UTP--glucose-1-phosphate uridylyltransferase</fullName>
        <ecNumber evidence="4">2.7.7.9</ecNumber>
    </submittedName>
</protein>
<evidence type="ECO:0000256" key="3">
    <source>
        <dbReference type="ARBA" id="ARBA00022695"/>
    </source>
</evidence>
<dbReference type="SUPFAM" id="SSF53448">
    <property type="entry name" value="Nucleotide-diphospho-sugar transferases"/>
    <property type="match status" value="1"/>
</dbReference>
<dbReference type="PIRSF" id="PIRSF000806">
    <property type="entry name" value="UDPGP"/>
    <property type="match status" value="1"/>
</dbReference>
<keyword evidence="3 4" id="KW-0548">Nucleotidyltransferase</keyword>
<dbReference type="InterPro" id="IPR029044">
    <property type="entry name" value="Nucleotide-diphossugar_trans"/>
</dbReference>
<evidence type="ECO:0000256" key="2">
    <source>
        <dbReference type="ARBA" id="ARBA00022679"/>
    </source>
</evidence>
<evidence type="ECO:0000256" key="1">
    <source>
        <dbReference type="ARBA" id="ARBA00010401"/>
    </source>
</evidence>
<evidence type="ECO:0000313" key="4">
    <source>
        <dbReference type="EMBL" id="VAW35693.1"/>
    </source>
</evidence>
<dbReference type="Gene3D" id="3.90.550.10">
    <property type="entry name" value="Spore Coat Polysaccharide Biosynthesis Protein SpsA, Chain A"/>
    <property type="match status" value="1"/>
</dbReference>
<dbReference type="InterPro" id="IPR016267">
    <property type="entry name" value="UDPGP_trans"/>
</dbReference>
<dbReference type="InterPro" id="IPR002618">
    <property type="entry name" value="UDPGP_fam"/>
</dbReference>
<dbReference type="GO" id="GO:0003983">
    <property type="term" value="F:UTP:glucose-1-phosphate uridylyltransferase activity"/>
    <property type="evidence" value="ECO:0007669"/>
    <property type="project" value="UniProtKB-EC"/>
</dbReference>
<keyword evidence="2 4" id="KW-0808">Transferase</keyword>
<accession>A0A3B0V5Q0</accession>